<gene>
    <name evidence="4" type="primary">coxL</name>
    <name evidence="4" type="ORF">ARMA_1072</name>
    <name evidence="5" type="ORF">SE16_03265</name>
</gene>
<keyword evidence="2 4" id="KW-0560">Oxidoreductase</keyword>
<dbReference type="PANTHER" id="PTHR11908">
    <property type="entry name" value="XANTHINE DEHYDROGENASE"/>
    <property type="match status" value="1"/>
</dbReference>
<sequence>MTTTTRILGKAIRRREDPALVTGRGKYTDDLRLPNMVYAAILRSPYAHARIKSIDTSKAKALDGVVAVFTGEDVAASGIPGVVPVGWLLPNLKTPAHPILAQGKVRHVGEAVAVVIANDRYTAHDALELIEVEYEPLPAVADPYKAVQPGAPAVHDEAPDNVAFDWEIGDKAATDAAFAQAAHVVSLDLRNNRLAPNAMETRGALADFDPANEKLTLYMTSQNPHIHRLLMSLASLGLPEHKIRVIAPEVGGGFGSKIHHYPEEAIISWASMQLGRPVKWQATRSEAFMTDAHGRDHVTHAELAIDADGKVIGLRVETYANLGAYLSTFAPAVPTYLYGTLLSGEYEIPNIYAHVVGVFTHTTPVDAYRGAGRPEATFVVERLMALGARKIGMDPAEFRRRNFIPPDKFPYQTPVALQYDSGNYEGALKKALELVDYENLRAEQAKAREQGRYIGIGFSCYIEACGLAPSAVVGSLGAQAGQWESAVVRVHPTGKVTVYSGSSAHGQGHKTTFAQIAAEILGVNYEDVEIVEGDTDTVQYGWGTYGSRSAAVGGSAIAVSAQKVVEKGKKIAAHLLEAAEDDIEFDAGAYFVKGAPDKSVTIQDVALQAYLAHNLPPGIEPALEATTFYDPANFVYPFGTHIAVVEVDTDTGQVKLLRYVAVDDVGNVINPMIVEGQIHGGIAQGVGQALFEGVVYDENANLLTGSLMDYALPKASQLPSYELDRTVTPCPHNPLGVKGVGEAGTIASTAAVVNAVMDALAPFGIEHIDPPLTAEKVWRAIQAAQGNGN</sequence>
<dbReference type="InterPro" id="IPR000674">
    <property type="entry name" value="Ald_Oxase/Xan_DH_a/b"/>
</dbReference>
<reference evidence="4 6" key="1">
    <citation type="journal article" date="2015" name="Genome Announc.">
        <title>Draft Genome Sequence of a Heterotrophic Facultative Anaerobic Thermophilic Bacterium, Ardenticatena maritima Strain 110ST.</title>
        <authorList>
            <person name="Kawaichi S."/>
            <person name="Yoshida T."/>
            <person name="Sako Y."/>
            <person name="Nakamura R."/>
        </authorList>
    </citation>
    <scope>NUCLEOTIDE SEQUENCE [LARGE SCALE GENOMIC DNA]</scope>
    <source>
        <strain evidence="4 6">110S</strain>
    </source>
</reference>
<evidence type="ECO:0000259" key="3">
    <source>
        <dbReference type="SMART" id="SM01008"/>
    </source>
</evidence>
<accession>A0A0M8K8I5</accession>
<dbReference type="EC" id="1.2.99.2" evidence="4"/>
<proteinExistence type="predicted"/>
<reference evidence="6" key="3">
    <citation type="submission" date="2015-08" db="EMBL/GenBank/DDBJ databases">
        <title>Draft Genome Sequence of a Heterotrophic Facultative Anaerobic Bacterium Ardenticatena maritima Strain 110S.</title>
        <authorList>
            <person name="Kawaichi S."/>
            <person name="Yoshida T."/>
            <person name="Sako Y."/>
            <person name="Nakamura R."/>
        </authorList>
    </citation>
    <scope>NUCLEOTIDE SEQUENCE [LARGE SCALE GENOMIC DNA]</scope>
    <source>
        <strain evidence="6">110S</strain>
    </source>
</reference>
<comment type="caution">
    <text evidence="4">The sequence shown here is derived from an EMBL/GenBank/DDBJ whole genome shotgun (WGS) entry which is preliminary data.</text>
</comment>
<dbReference type="RefSeq" id="WP_054492554.1">
    <property type="nucleotide sequence ID" value="NZ_BBZA01000072.1"/>
</dbReference>
<name>A0A0M8K8I5_9CHLR</name>
<keyword evidence="1" id="KW-0500">Molybdenum</keyword>
<dbReference type="Pfam" id="PF01315">
    <property type="entry name" value="Ald_Xan_dh_C"/>
    <property type="match status" value="1"/>
</dbReference>
<dbReference type="AlphaFoldDB" id="A0A0M8K8I5"/>
<dbReference type="InterPro" id="IPR046867">
    <property type="entry name" value="AldOxase/xan_DH_MoCoBD2"/>
</dbReference>
<evidence type="ECO:0000313" key="5">
    <source>
        <dbReference type="EMBL" id="KPL89471.1"/>
    </source>
</evidence>
<dbReference type="InParanoid" id="A0A0M8K8I5"/>
<protein>
    <submittedName>
        <fullName evidence="5">Carbon monoxide dehydrogenase</fullName>
    </submittedName>
    <submittedName>
        <fullName evidence="4">Carbon-monoxide dehydrogenase large subunit</fullName>
        <ecNumber evidence="4">1.2.99.2</ecNumber>
    </submittedName>
</protein>
<dbReference type="Gene3D" id="3.30.365.10">
    <property type="entry name" value="Aldehyde oxidase/xanthine dehydrogenase, molybdopterin binding domain"/>
    <property type="match status" value="4"/>
</dbReference>
<dbReference type="Pfam" id="PF20256">
    <property type="entry name" value="MoCoBD_2"/>
    <property type="match status" value="1"/>
</dbReference>
<dbReference type="Gene3D" id="3.90.1170.50">
    <property type="entry name" value="Aldehyde oxidase/xanthine dehydrogenase, a/b hammerhead"/>
    <property type="match status" value="1"/>
</dbReference>
<dbReference type="GO" id="GO:0016491">
    <property type="term" value="F:oxidoreductase activity"/>
    <property type="evidence" value="ECO:0007669"/>
    <property type="project" value="UniProtKB-KW"/>
</dbReference>
<dbReference type="SUPFAM" id="SSF56003">
    <property type="entry name" value="Molybdenum cofactor-binding domain"/>
    <property type="match status" value="1"/>
</dbReference>
<keyword evidence="6" id="KW-1185">Reference proteome</keyword>
<feature type="domain" description="Aldehyde oxidase/xanthine dehydrogenase a/b hammerhead" evidence="3">
    <location>
        <begin position="22"/>
        <end position="138"/>
    </location>
</feature>
<dbReference type="SMART" id="SM01008">
    <property type="entry name" value="Ald_Xan_dh_C"/>
    <property type="match status" value="1"/>
</dbReference>
<reference evidence="5 7" key="2">
    <citation type="submission" date="2015-07" db="EMBL/GenBank/DDBJ databases">
        <title>Whole genome sequence of Ardenticatena maritima DSM 23922.</title>
        <authorList>
            <person name="Hemp J."/>
            <person name="Ward L.M."/>
            <person name="Pace L.A."/>
            <person name="Fischer W.W."/>
        </authorList>
    </citation>
    <scope>NUCLEOTIDE SEQUENCE [LARGE SCALE GENOMIC DNA]</scope>
    <source>
        <strain evidence="5 7">110S</strain>
    </source>
</reference>
<evidence type="ECO:0000313" key="6">
    <source>
        <dbReference type="Proteomes" id="UP000037784"/>
    </source>
</evidence>
<evidence type="ECO:0000313" key="4">
    <source>
        <dbReference type="EMBL" id="GAP62649.1"/>
    </source>
</evidence>
<evidence type="ECO:0000256" key="1">
    <source>
        <dbReference type="ARBA" id="ARBA00022505"/>
    </source>
</evidence>
<dbReference type="GO" id="GO:0005506">
    <property type="term" value="F:iron ion binding"/>
    <property type="evidence" value="ECO:0007669"/>
    <property type="project" value="InterPro"/>
</dbReference>
<dbReference type="InterPro" id="IPR008274">
    <property type="entry name" value="AldOxase/xan_DH_MoCoBD1"/>
</dbReference>
<dbReference type="PATRIC" id="fig|872965.6.peg.612"/>
<dbReference type="Proteomes" id="UP000037784">
    <property type="component" value="Unassembled WGS sequence"/>
</dbReference>
<evidence type="ECO:0000313" key="7">
    <source>
        <dbReference type="Proteomes" id="UP000050502"/>
    </source>
</evidence>
<dbReference type="EMBL" id="BBZA01000072">
    <property type="protein sequence ID" value="GAP62649.1"/>
    <property type="molecule type" value="Genomic_DNA"/>
</dbReference>
<dbReference type="SUPFAM" id="SSF54665">
    <property type="entry name" value="CO dehydrogenase molybdoprotein N-domain-like"/>
    <property type="match status" value="1"/>
</dbReference>
<dbReference type="InterPro" id="IPR037165">
    <property type="entry name" value="AldOxase/xan_DH_Mopterin-bd_sf"/>
</dbReference>
<dbReference type="InterPro" id="IPR016208">
    <property type="entry name" value="Ald_Oxase/xanthine_DH-like"/>
</dbReference>
<dbReference type="STRING" id="872965.SE16_03265"/>
<dbReference type="Pfam" id="PF02738">
    <property type="entry name" value="MoCoBD_1"/>
    <property type="match status" value="1"/>
</dbReference>
<evidence type="ECO:0000256" key="2">
    <source>
        <dbReference type="ARBA" id="ARBA00023002"/>
    </source>
</evidence>
<dbReference type="InterPro" id="IPR036856">
    <property type="entry name" value="Ald_Oxase/Xan_DH_a/b_sf"/>
</dbReference>
<dbReference type="EMBL" id="LGKN01000003">
    <property type="protein sequence ID" value="KPL89471.1"/>
    <property type="molecule type" value="Genomic_DNA"/>
</dbReference>
<dbReference type="Proteomes" id="UP000050502">
    <property type="component" value="Unassembled WGS sequence"/>
</dbReference>
<dbReference type="PANTHER" id="PTHR11908:SF132">
    <property type="entry name" value="ALDEHYDE OXIDASE 1-RELATED"/>
    <property type="match status" value="1"/>
</dbReference>
<dbReference type="OrthoDB" id="9759791at2"/>
<organism evidence="4 6">
    <name type="scientific">Ardenticatena maritima</name>
    <dbReference type="NCBI Taxonomy" id="872965"/>
    <lineage>
        <taxon>Bacteria</taxon>
        <taxon>Bacillati</taxon>
        <taxon>Chloroflexota</taxon>
        <taxon>Ardenticatenia</taxon>
        <taxon>Ardenticatenales</taxon>
        <taxon>Ardenticatenaceae</taxon>
        <taxon>Ardenticatena</taxon>
    </lineage>
</organism>